<dbReference type="InterPro" id="IPR006143">
    <property type="entry name" value="RND_pump_MFP"/>
</dbReference>
<accession>A0A285R3T9</accession>
<dbReference type="GO" id="GO:0015679">
    <property type="term" value="P:plasma membrane copper ion transport"/>
    <property type="evidence" value="ECO:0007669"/>
    <property type="project" value="TreeGrafter"/>
</dbReference>
<evidence type="ECO:0000259" key="5">
    <source>
        <dbReference type="Pfam" id="PF25893"/>
    </source>
</evidence>
<dbReference type="Pfam" id="PF25893">
    <property type="entry name" value="HH_CzcB"/>
    <property type="match status" value="1"/>
</dbReference>
<dbReference type="SUPFAM" id="SSF111369">
    <property type="entry name" value="HlyD-like secretion proteins"/>
    <property type="match status" value="1"/>
</dbReference>
<keyword evidence="10" id="KW-1185">Reference proteome</keyword>
<dbReference type="InterPro" id="IPR058647">
    <property type="entry name" value="BSH_CzcB-like"/>
</dbReference>
<dbReference type="GO" id="GO:0046914">
    <property type="term" value="F:transition metal ion binding"/>
    <property type="evidence" value="ECO:0007669"/>
    <property type="project" value="TreeGrafter"/>
</dbReference>
<protein>
    <submittedName>
        <fullName evidence="9">Membrane fusion protein, cobalt-zinc-cadmium efflux system</fullName>
    </submittedName>
</protein>
<dbReference type="InterPro" id="IPR058649">
    <property type="entry name" value="CzcB_C"/>
</dbReference>
<dbReference type="GO" id="GO:0030288">
    <property type="term" value="C:outer membrane-bounded periplasmic space"/>
    <property type="evidence" value="ECO:0007669"/>
    <property type="project" value="TreeGrafter"/>
</dbReference>
<dbReference type="GO" id="GO:0022857">
    <property type="term" value="F:transmembrane transporter activity"/>
    <property type="evidence" value="ECO:0007669"/>
    <property type="project" value="InterPro"/>
</dbReference>
<sequence length="387" mass="40084">MKINHARTLLSALLPLALVACGGAEKKTDDMAGMEGMEKGEGAEKKADKDAVTLTARQIADAGIEVARPTVGGVAGAIELPALVQGDPQGVQVVSATIGGRLVALTRNLGQPVRQGDPLAVIESREAASLKAEVEAARARAALAQSNLRREQRLFAERVSPEQDLVAARTAATEAAIALRLAQQQLGATGGGGGALNRIAMRSPISGQVIARPAVLGQTVDANAELYRVANLSRVTITASVSPADAGRIRPGTRVEVTAAGRRQEGRVSFVSPALDDSTRLVPVIATLDNAGNTWRVGEPVTASFMLPGSGDRSISVPSTAVQSIENRTVVFVRTPTGFHATPVTAGRRNGDQVIISSGLNGQERIATTNSFTLKAELGKGGGMDMD</sequence>
<keyword evidence="2" id="KW-0813">Transport</keyword>
<dbReference type="Gene3D" id="2.40.50.100">
    <property type="match status" value="1"/>
</dbReference>
<evidence type="ECO:0000259" key="8">
    <source>
        <dbReference type="Pfam" id="PF25975"/>
    </source>
</evidence>
<organism evidence="9 10">
    <name type="scientific">Sphingomonas guangdongensis</name>
    <dbReference type="NCBI Taxonomy" id="1141890"/>
    <lineage>
        <taxon>Bacteria</taxon>
        <taxon>Pseudomonadati</taxon>
        <taxon>Pseudomonadota</taxon>
        <taxon>Alphaproteobacteria</taxon>
        <taxon>Sphingomonadales</taxon>
        <taxon>Sphingomonadaceae</taxon>
        <taxon>Sphingomonas</taxon>
    </lineage>
</organism>
<dbReference type="Pfam" id="PF25973">
    <property type="entry name" value="BSH_CzcB"/>
    <property type="match status" value="1"/>
</dbReference>
<feature type="chain" id="PRO_5012131436" evidence="4">
    <location>
        <begin position="21"/>
        <end position="387"/>
    </location>
</feature>
<evidence type="ECO:0000313" key="10">
    <source>
        <dbReference type="Proteomes" id="UP000219494"/>
    </source>
</evidence>
<name>A0A285R3T9_9SPHN</name>
<reference evidence="9 10" key="1">
    <citation type="submission" date="2017-07" db="EMBL/GenBank/DDBJ databases">
        <authorList>
            <person name="Sun Z.S."/>
            <person name="Albrecht U."/>
            <person name="Echele G."/>
            <person name="Lee C.C."/>
        </authorList>
    </citation>
    <scope>NUCLEOTIDE SEQUENCE [LARGE SCALE GENOMIC DNA]</scope>
    <source>
        <strain evidence="9 10">CGMCC 1.12672</strain>
    </source>
</reference>
<feature type="domain" description="CzcB-like alpha-helical hairpin" evidence="5">
    <location>
        <begin position="130"/>
        <end position="188"/>
    </location>
</feature>
<dbReference type="PANTHER" id="PTHR30097:SF4">
    <property type="entry name" value="SLR6042 PROTEIN"/>
    <property type="match status" value="1"/>
</dbReference>
<feature type="domain" description="CzcB-like barrel-sandwich hybrid" evidence="7">
    <location>
        <begin position="92"/>
        <end position="231"/>
    </location>
</feature>
<keyword evidence="3" id="KW-0175">Coiled coil</keyword>
<evidence type="ECO:0000313" key="9">
    <source>
        <dbReference type="EMBL" id="SOB88379.1"/>
    </source>
</evidence>
<dbReference type="RefSeq" id="WP_097065270.1">
    <property type="nucleotide sequence ID" value="NZ_OBMI01000005.1"/>
</dbReference>
<dbReference type="Pfam" id="PF25954">
    <property type="entry name" value="Beta-barrel_RND_2"/>
    <property type="match status" value="1"/>
</dbReference>
<evidence type="ECO:0000256" key="2">
    <source>
        <dbReference type="ARBA" id="ARBA00022448"/>
    </source>
</evidence>
<dbReference type="InterPro" id="IPR051909">
    <property type="entry name" value="MFP_Cation_Efflux"/>
</dbReference>
<dbReference type="PROSITE" id="PS51257">
    <property type="entry name" value="PROKAR_LIPOPROTEIN"/>
    <property type="match status" value="1"/>
</dbReference>
<dbReference type="InterPro" id="IPR058648">
    <property type="entry name" value="HH_CzcB-like"/>
</dbReference>
<evidence type="ECO:0000256" key="3">
    <source>
        <dbReference type="SAM" id="Coils"/>
    </source>
</evidence>
<feature type="coiled-coil region" evidence="3">
    <location>
        <begin position="120"/>
        <end position="154"/>
    </location>
</feature>
<comment type="similarity">
    <text evidence="1">Belongs to the membrane fusion protein (MFP) (TC 8.A.1) family.</text>
</comment>
<evidence type="ECO:0000256" key="1">
    <source>
        <dbReference type="ARBA" id="ARBA00009477"/>
    </source>
</evidence>
<dbReference type="NCBIfam" id="TIGR01730">
    <property type="entry name" value="RND_mfp"/>
    <property type="match status" value="1"/>
</dbReference>
<feature type="domain" description="CusB-like beta-barrel" evidence="6">
    <location>
        <begin position="237"/>
        <end position="304"/>
    </location>
</feature>
<dbReference type="Pfam" id="PF25975">
    <property type="entry name" value="CzcB_C"/>
    <property type="match status" value="1"/>
</dbReference>
<gene>
    <name evidence="9" type="ORF">SAMN06297144_3535</name>
</gene>
<feature type="signal peptide" evidence="4">
    <location>
        <begin position="1"/>
        <end position="20"/>
    </location>
</feature>
<dbReference type="GO" id="GO:0016020">
    <property type="term" value="C:membrane"/>
    <property type="evidence" value="ECO:0007669"/>
    <property type="project" value="InterPro"/>
</dbReference>
<keyword evidence="4" id="KW-0732">Signal</keyword>
<evidence type="ECO:0000259" key="6">
    <source>
        <dbReference type="Pfam" id="PF25954"/>
    </source>
</evidence>
<dbReference type="EMBL" id="OBMI01000005">
    <property type="protein sequence ID" value="SOB88379.1"/>
    <property type="molecule type" value="Genomic_DNA"/>
</dbReference>
<evidence type="ECO:0000259" key="7">
    <source>
        <dbReference type="Pfam" id="PF25973"/>
    </source>
</evidence>
<evidence type="ECO:0000256" key="4">
    <source>
        <dbReference type="SAM" id="SignalP"/>
    </source>
</evidence>
<dbReference type="PANTHER" id="PTHR30097">
    <property type="entry name" value="CATION EFFLUX SYSTEM PROTEIN CUSB"/>
    <property type="match status" value="1"/>
</dbReference>
<dbReference type="Gene3D" id="2.40.30.170">
    <property type="match status" value="1"/>
</dbReference>
<proteinExistence type="inferred from homology"/>
<dbReference type="Gene3D" id="2.40.420.20">
    <property type="match status" value="1"/>
</dbReference>
<dbReference type="OrthoDB" id="9774837at2"/>
<dbReference type="Proteomes" id="UP000219494">
    <property type="component" value="Unassembled WGS sequence"/>
</dbReference>
<feature type="domain" description="CzcB-like C-terminal circularly permuted SH3-like" evidence="8">
    <location>
        <begin position="315"/>
        <end position="375"/>
    </location>
</feature>
<dbReference type="AlphaFoldDB" id="A0A285R3T9"/>
<dbReference type="InterPro" id="IPR058792">
    <property type="entry name" value="Beta-barrel_RND_2"/>
</dbReference>
<dbReference type="GO" id="GO:0060003">
    <property type="term" value="P:copper ion export"/>
    <property type="evidence" value="ECO:0007669"/>
    <property type="project" value="TreeGrafter"/>
</dbReference>